<dbReference type="InterPro" id="IPR053392">
    <property type="entry name" value="Transposase_IS30-like"/>
</dbReference>
<keyword evidence="5" id="KW-0233">DNA recombination</keyword>
<evidence type="ECO:0000256" key="3">
    <source>
        <dbReference type="ARBA" id="ARBA00022578"/>
    </source>
</evidence>
<dbReference type="GO" id="GO:0006313">
    <property type="term" value="P:DNA transposition"/>
    <property type="evidence" value="ECO:0007669"/>
    <property type="project" value="InterPro"/>
</dbReference>
<dbReference type="Proteomes" id="UP000260795">
    <property type="component" value="Unassembled WGS sequence"/>
</dbReference>
<evidence type="ECO:0000313" key="8">
    <source>
        <dbReference type="Proteomes" id="UP000260795"/>
    </source>
</evidence>
<comment type="function">
    <text evidence="1">Required for the transposition of the insertion element.</text>
</comment>
<evidence type="ECO:0000259" key="6">
    <source>
        <dbReference type="PROSITE" id="PS50994"/>
    </source>
</evidence>
<proteinExistence type="inferred from homology"/>
<keyword evidence="4" id="KW-0238">DNA-binding</keyword>
<evidence type="ECO:0000256" key="1">
    <source>
        <dbReference type="ARBA" id="ARBA00002190"/>
    </source>
</evidence>
<dbReference type="SUPFAM" id="SSF53098">
    <property type="entry name" value="Ribonuclease H-like"/>
    <property type="match status" value="1"/>
</dbReference>
<accession>A0A3E4QNY0</accession>
<dbReference type="GO" id="GO:0015074">
    <property type="term" value="P:DNA integration"/>
    <property type="evidence" value="ECO:0007669"/>
    <property type="project" value="InterPro"/>
</dbReference>
<dbReference type="GO" id="GO:0003677">
    <property type="term" value="F:DNA binding"/>
    <property type="evidence" value="ECO:0007669"/>
    <property type="project" value="UniProtKB-KW"/>
</dbReference>
<dbReference type="RefSeq" id="WP_117681738.1">
    <property type="nucleotide sequence ID" value="NZ_CP176641.1"/>
</dbReference>
<evidence type="ECO:0000256" key="5">
    <source>
        <dbReference type="ARBA" id="ARBA00023172"/>
    </source>
</evidence>
<evidence type="ECO:0000256" key="2">
    <source>
        <dbReference type="ARBA" id="ARBA00006363"/>
    </source>
</evidence>
<dbReference type="Gene3D" id="3.30.420.10">
    <property type="entry name" value="Ribonuclease H-like superfamily/Ribonuclease H"/>
    <property type="match status" value="1"/>
</dbReference>
<dbReference type="EMBL" id="QSRK01000063">
    <property type="protein sequence ID" value="RGL07249.1"/>
    <property type="molecule type" value="Genomic_DNA"/>
</dbReference>
<dbReference type="InterPro" id="IPR012337">
    <property type="entry name" value="RNaseH-like_sf"/>
</dbReference>
<dbReference type="PROSITE" id="PS01043">
    <property type="entry name" value="TRANSPOSASE_IS30"/>
    <property type="match status" value="1"/>
</dbReference>
<sequence>MKHLTVEQRYTIFAMLQIGYTQIEIAKTIEVDKSTVSRELRRNCDMRSGKYIMDLAQRKADKRKADKRRKELFTLQMQRRVKKLLKRGFSPEQIAGRSKNEDKPMVSHETIYRWIWEEKRKGGTLHKYLRRQGRKYAKRGSKNAGRGFIPNRVDIDERPNVVDNKERFGDLEIDTIIGKNHKGAILTINDRLTGRVWIRKLQGKEAIPVAKVTAWALRKVKNLIYTITADNGKEFAKHEEIAQKLELDFYFCKPYHSWERGANENTNGLIRQYIPKGTDFSEITNKQIKRIENILNNRPRKRLGYLTPNEKFKQIINQNSVAFAS</sequence>
<gene>
    <name evidence="7" type="ORF">DXC80_19620</name>
</gene>
<protein>
    <submittedName>
        <fullName evidence="7">IS30 family transposase</fullName>
    </submittedName>
</protein>
<evidence type="ECO:0000256" key="4">
    <source>
        <dbReference type="ARBA" id="ARBA00023125"/>
    </source>
</evidence>
<keyword evidence="3" id="KW-0815">Transposition</keyword>
<dbReference type="PANTHER" id="PTHR10948">
    <property type="entry name" value="TRANSPOSASE"/>
    <property type="match status" value="1"/>
</dbReference>
<feature type="domain" description="Integrase catalytic" evidence="6">
    <location>
        <begin position="155"/>
        <end position="316"/>
    </location>
</feature>
<organism evidence="7 8">
    <name type="scientific">Bacteroides uniformis</name>
    <dbReference type="NCBI Taxonomy" id="820"/>
    <lineage>
        <taxon>Bacteria</taxon>
        <taxon>Pseudomonadati</taxon>
        <taxon>Bacteroidota</taxon>
        <taxon>Bacteroidia</taxon>
        <taxon>Bacteroidales</taxon>
        <taxon>Bacteroidaceae</taxon>
        <taxon>Bacteroides</taxon>
    </lineage>
</organism>
<comment type="similarity">
    <text evidence="2">Belongs to the transposase IS30 family.</text>
</comment>
<name>A0A3E4QNY0_BACUN</name>
<dbReference type="NCBIfam" id="NF033563">
    <property type="entry name" value="transpos_IS30"/>
    <property type="match status" value="1"/>
</dbReference>
<dbReference type="AlphaFoldDB" id="A0A3E4QNY0"/>
<dbReference type="InterPro" id="IPR036397">
    <property type="entry name" value="RNaseH_sf"/>
</dbReference>
<dbReference type="Pfam" id="PF13936">
    <property type="entry name" value="HTH_38"/>
    <property type="match status" value="1"/>
</dbReference>
<dbReference type="GO" id="GO:0004803">
    <property type="term" value="F:transposase activity"/>
    <property type="evidence" value="ECO:0007669"/>
    <property type="project" value="InterPro"/>
</dbReference>
<dbReference type="InterPro" id="IPR001584">
    <property type="entry name" value="Integrase_cat-core"/>
</dbReference>
<comment type="caution">
    <text evidence="7">The sequence shown here is derived from an EMBL/GenBank/DDBJ whole genome shotgun (WGS) entry which is preliminary data.</text>
</comment>
<dbReference type="InterPro" id="IPR025246">
    <property type="entry name" value="IS30-like_HTH"/>
</dbReference>
<dbReference type="GO" id="GO:0005829">
    <property type="term" value="C:cytosol"/>
    <property type="evidence" value="ECO:0007669"/>
    <property type="project" value="TreeGrafter"/>
</dbReference>
<dbReference type="PANTHER" id="PTHR10948:SF23">
    <property type="entry name" value="TRANSPOSASE INSI FOR INSERTION SEQUENCE ELEMENT IS30A-RELATED"/>
    <property type="match status" value="1"/>
</dbReference>
<dbReference type="PROSITE" id="PS50994">
    <property type="entry name" value="INTEGRASE"/>
    <property type="match status" value="1"/>
</dbReference>
<dbReference type="InterPro" id="IPR051917">
    <property type="entry name" value="Transposase-Integrase"/>
</dbReference>
<evidence type="ECO:0000313" key="7">
    <source>
        <dbReference type="EMBL" id="RGL07249.1"/>
    </source>
</evidence>
<dbReference type="InterPro" id="IPR001598">
    <property type="entry name" value="Transposase_IS30_CS"/>
</dbReference>
<reference evidence="7 8" key="1">
    <citation type="submission" date="2018-08" db="EMBL/GenBank/DDBJ databases">
        <title>A genome reference for cultivated species of the human gut microbiota.</title>
        <authorList>
            <person name="Zou Y."/>
            <person name="Xue W."/>
            <person name="Luo G."/>
        </authorList>
    </citation>
    <scope>NUCLEOTIDE SEQUENCE [LARGE SCALE GENOMIC DNA]</scope>
    <source>
        <strain evidence="7 8">TF08-13</strain>
    </source>
</reference>